<evidence type="ECO:0000313" key="1">
    <source>
        <dbReference type="EMBL" id="CAB4265622.1"/>
    </source>
</evidence>
<sequence length="177" mass="19160">MYERGAVGNRRGQRSVQLVRVQPQIDELEVRVGGEVGRNVAGECVRRKVNVPEGCRKVGGDFAGEEVVSDIEDLEVREVENRRGESPGERVVVQVKSAKESALGERGRYGAVELAEVTEGGEVVSEAAAEVETRQAELVNTVVVTDDATPVAGGRWRGRIPAVESAERVVEVKLKGR</sequence>
<dbReference type="Proteomes" id="UP000507222">
    <property type="component" value="Unassembled WGS sequence"/>
</dbReference>
<dbReference type="EMBL" id="CAEKKB010000001">
    <property type="protein sequence ID" value="CAB4296215.1"/>
    <property type="molecule type" value="Genomic_DNA"/>
</dbReference>
<keyword evidence="4" id="KW-1185">Reference proteome</keyword>
<proteinExistence type="predicted"/>
<gene>
    <name evidence="1" type="ORF">CURHAP_LOCUS7784</name>
    <name evidence="2" type="ORF">ORAREDHAP_LOCUS7772</name>
</gene>
<dbReference type="Proteomes" id="UP000507245">
    <property type="component" value="Unassembled WGS sequence"/>
</dbReference>
<protein>
    <submittedName>
        <fullName evidence="2">Uncharacterized protein</fullName>
    </submittedName>
</protein>
<dbReference type="AlphaFoldDB" id="A0A6J5W8K1"/>
<reference evidence="2 3" key="2">
    <citation type="submission" date="2020-05" db="EMBL/GenBank/DDBJ databases">
        <authorList>
            <person name="Campoy J."/>
            <person name="Schneeberger K."/>
            <person name="Spophaly S."/>
        </authorList>
    </citation>
    <scope>NUCLEOTIDE SEQUENCE [LARGE SCALE GENOMIC DNA]</scope>
    <source>
        <strain evidence="2">PruArmRojPasFocal</strain>
    </source>
</reference>
<organism evidence="2 4">
    <name type="scientific">Prunus armeniaca</name>
    <name type="common">Apricot</name>
    <name type="synonym">Armeniaca vulgaris</name>
    <dbReference type="NCBI Taxonomy" id="36596"/>
    <lineage>
        <taxon>Eukaryota</taxon>
        <taxon>Viridiplantae</taxon>
        <taxon>Streptophyta</taxon>
        <taxon>Embryophyta</taxon>
        <taxon>Tracheophyta</taxon>
        <taxon>Spermatophyta</taxon>
        <taxon>Magnoliopsida</taxon>
        <taxon>eudicotyledons</taxon>
        <taxon>Gunneridae</taxon>
        <taxon>Pentapetalae</taxon>
        <taxon>rosids</taxon>
        <taxon>fabids</taxon>
        <taxon>Rosales</taxon>
        <taxon>Rosaceae</taxon>
        <taxon>Amygdaloideae</taxon>
        <taxon>Amygdaleae</taxon>
        <taxon>Prunus</taxon>
    </lineage>
</organism>
<accession>A0A6J5W8K1</accession>
<reference evidence="4" key="1">
    <citation type="journal article" date="2020" name="Genome Biol.">
        <title>Gamete binning: chromosome-level and haplotype-resolved genome assembly enabled by high-throughput single-cell sequencing of gamete genomes.</title>
        <authorList>
            <person name="Campoy J.A."/>
            <person name="Sun H."/>
            <person name="Goel M."/>
            <person name="Jiao W.-B."/>
            <person name="Folz-Donahue K."/>
            <person name="Wang N."/>
            <person name="Rubio M."/>
            <person name="Liu C."/>
            <person name="Kukat C."/>
            <person name="Ruiz D."/>
            <person name="Huettel B."/>
            <person name="Schneeberger K."/>
        </authorList>
    </citation>
    <scope>NUCLEOTIDE SEQUENCE [LARGE SCALE GENOMIC DNA]</scope>
    <source>
        <strain evidence="4">cv. Rojo Pasion</strain>
    </source>
</reference>
<evidence type="ECO:0000313" key="2">
    <source>
        <dbReference type="EMBL" id="CAB4296215.1"/>
    </source>
</evidence>
<evidence type="ECO:0000313" key="3">
    <source>
        <dbReference type="Proteomes" id="UP000507222"/>
    </source>
</evidence>
<name>A0A6J5W8K1_PRUAR</name>
<evidence type="ECO:0000313" key="4">
    <source>
        <dbReference type="Proteomes" id="UP000507245"/>
    </source>
</evidence>
<dbReference type="EMBL" id="CAEKDK010000001">
    <property type="protein sequence ID" value="CAB4265622.1"/>
    <property type="molecule type" value="Genomic_DNA"/>
</dbReference>